<evidence type="ECO:0000313" key="7">
    <source>
        <dbReference type="Proteomes" id="UP000237797"/>
    </source>
</evidence>
<dbReference type="PANTHER" id="PTHR11516:SF60">
    <property type="entry name" value="PYRUVATE DEHYDROGENASE E1 COMPONENT SUBUNIT ALPHA"/>
    <property type="match status" value="1"/>
</dbReference>
<proteinExistence type="predicted"/>
<evidence type="ECO:0000256" key="1">
    <source>
        <dbReference type="ARBA" id="ARBA00001964"/>
    </source>
</evidence>
<keyword evidence="3" id="KW-0786">Thiamine pyrophosphate</keyword>
<name>A0A2T0LER1_9BACL</name>
<dbReference type="GO" id="GO:0006086">
    <property type="term" value="P:pyruvate decarboxylation to acetyl-CoA"/>
    <property type="evidence" value="ECO:0007669"/>
    <property type="project" value="TreeGrafter"/>
</dbReference>
<dbReference type="CDD" id="cd02000">
    <property type="entry name" value="TPP_E1_PDC_ADC_BCADC"/>
    <property type="match status" value="1"/>
</dbReference>
<dbReference type="InterPro" id="IPR029061">
    <property type="entry name" value="THDP-binding"/>
</dbReference>
<keyword evidence="2" id="KW-0560">Oxidoreductase</keyword>
<feature type="domain" description="Dehydrogenase E1 component" evidence="5">
    <location>
        <begin position="22"/>
        <end position="318"/>
    </location>
</feature>
<dbReference type="SUPFAM" id="SSF52518">
    <property type="entry name" value="Thiamin diphosphate-binding fold (THDP-binding)"/>
    <property type="match status" value="1"/>
</dbReference>
<keyword evidence="7" id="KW-1185">Reference proteome</keyword>
<dbReference type="AlphaFoldDB" id="A0A2T0LER1"/>
<evidence type="ECO:0000313" key="6">
    <source>
        <dbReference type="EMBL" id="PRX40615.1"/>
    </source>
</evidence>
<comment type="cofactor">
    <cofactor evidence="1">
        <name>thiamine diphosphate</name>
        <dbReference type="ChEBI" id="CHEBI:58937"/>
    </cofactor>
</comment>
<dbReference type="Proteomes" id="UP000237797">
    <property type="component" value="Unassembled WGS sequence"/>
</dbReference>
<protein>
    <submittedName>
        <fullName evidence="6">Pyruvate dehydrogenase E1 component alpha subunit</fullName>
    </submittedName>
</protein>
<dbReference type="Gene3D" id="3.40.50.970">
    <property type="match status" value="1"/>
</dbReference>
<gene>
    <name evidence="6" type="ORF">CLV97_11293</name>
</gene>
<dbReference type="PANTHER" id="PTHR11516">
    <property type="entry name" value="PYRUVATE DEHYDROGENASE E1 COMPONENT, ALPHA SUBUNIT BACTERIAL AND ORGANELLAR"/>
    <property type="match status" value="1"/>
</dbReference>
<evidence type="ECO:0000256" key="2">
    <source>
        <dbReference type="ARBA" id="ARBA00023002"/>
    </source>
</evidence>
<dbReference type="EMBL" id="PVNE01000012">
    <property type="protein sequence ID" value="PRX40615.1"/>
    <property type="molecule type" value="Genomic_DNA"/>
</dbReference>
<sequence length="328" mass="36311">MLAAFQLPSTVPVERLPHLYYQMWLIRYFDEKVDQFFARGMIHGTTHLYVGQEAVAVGACAVLDEKDKITSTHRGHGHCIAKGADVNRMMSELFGKANGYCKGKGGSMHIADVEKGNLGANGIVGGGIPIAVGAALTSKMKELGYVVLCFFGDGAANEGSFHESLNLAAIWDLPVVFLCENNQYGMSGSVKDMFRIENIADRAAGYGMPGRVVDGNDIFQVMSAVDEAVRRARAGEGPTLIEAKTYRWKGHSKSDAKKYRTREEEKWWRENKDPIRRMEEVLFSEGILTEEEAEKLREKAARSVEEAVDFAEKSPMPSLDTLEEDVYA</sequence>
<comment type="caution">
    <text evidence="6">The sequence shown here is derived from an EMBL/GenBank/DDBJ whole genome shotgun (WGS) entry which is preliminary data.</text>
</comment>
<organism evidence="6 7">
    <name type="scientific">Planifilum fimeticola</name>
    <dbReference type="NCBI Taxonomy" id="201975"/>
    <lineage>
        <taxon>Bacteria</taxon>
        <taxon>Bacillati</taxon>
        <taxon>Bacillota</taxon>
        <taxon>Bacilli</taxon>
        <taxon>Bacillales</taxon>
        <taxon>Thermoactinomycetaceae</taxon>
        <taxon>Planifilum</taxon>
    </lineage>
</organism>
<evidence type="ECO:0000259" key="5">
    <source>
        <dbReference type="Pfam" id="PF00676"/>
    </source>
</evidence>
<accession>A0A2T0LER1</accession>
<dbReference type="InterPro" id="IPR001017">
    <property type="entry name" value="DH_E1"/>
</dbReference>
<feature type="region of interest" description="Disordered" evidence="4">
    <location>
        <begin position="306"/>
        <end position="328"/>
    </location>
</feature>
<dbReference type="GO" id="GO:0004739">
    <property type="term" value="F:pyruvate dehydrogenase (acetyl-transferring) activity"/>
    <property type="evidence" value="ECO:0007669"/>
    <property type="project" value="TreeGrafter"/>
</dbReference>
<keyword evidence="6" id="KW-0670">Pyruvate</keyword>
<dbReference type="Pfam" id="PF00676">
    <property type="entry name" value="E1_dh"/>
    <property type="match status" value="1"/>
</dbReference>
<evidence type="ECO:0000256" key="3">
    <source>
        <dbReference type="ARBA" id="ARBA00023052"/>
    </source>
</evidence>
<evidence type="ECO:0000256" key="4">
    <source>
        <dbReference type="SAM" id="MobiDB-lite"/>
    </source>
</evidence>
<dbReference type="InterPro" id="IPR050642">
    <property type="entry name" value="PDH_E1_Alpha_Subunit"/>
</dbReference>
<reference evidence="6 7" key="1">
    <citation type="submission" date="2018-03" db="EMBL/GenBank/DDBJ databases">
        <title>Genomic Encyclopedia of Archaeal and Bacterial Type Strains, Phase II (KMG-II): from individual species to whole genera.</title>
        <authorList>
            <person name="Goeker M."/>
        </authorList>
    </citation>
    <scope>NUCLEOTIDE SEQUENCE [LARGE SCALE GENOMIC DNA]</scope>
    <source>
        <strain evidence="6 7">DSM 44946</strain>
    </source>
</reference>